<keyword evidence="2" id="KW-1133">Transmembrane helix</keyword>
<dbReference type="InterPro" id="IPR006998">
    <property type="entry name" value="DltD"/>
</dbReference>
<keyword evidence="1" id="KW-1003">Cell membrane</keyword>
<evidence type="ECO:0000256" key="2">
    <source>
        <dbReference type="SAM" id="Phobius"/>
    </source>
</evidence>
<dbReference type="Pfam" id="PF04914">
    <property type="entry name" value="DltD"/>
    <property type="match status" value="1"/>
</dbReference>
<dbReference type="AlphaFoldDB" id="A0A6G8B0L4"/>
<keyword evidence="1 2" id="KW-0472">Membrane</keyword>
<dbReference type="PANTHER" id="PTHR40039:SF1">
    <property type="entry name" value="PROTEIN DLTD"/>
    <property type="match status" value="1"/>
</dbReference>
<feature type="transmembrane region" description="Helical" evidence="2">
    <location>
        <begin position="5"/>
        <end position="25"/>
    </location>
</feature>
<dbReference type="KEGG" id="wco:G7084_05165"/>
<evidence type="ECO:0000313" key="3">
    <source>
        <dbReference type="EMBL" id="QIL50755.1"/>
    </source>
</evidence>
<dbReference type="RefSeq" id="WP_166010665.1">
    <property type="nucleotide sequence ID" value="NZ_CP049888.1"/>
</dbReference>
<dbReference type="GO" id="GO:0070395">
    <property type="term" value="P:lipoteichoic acid biosynthetic process"/>
    <property type="evidence" value="ECO:0007669"/>
    <property type="project" value="UniProtKB-UniRule"/>
</dbReference>
<keyword evidence="2" id="KW-0812">Transmembrane</keyword>
<reference evidence="3 4" key="1">
    <citation type="submission" date="2020-03" db="EMBL/GenBank/DDBJ databases">
        <title>Weissella sp. nov., isolated from Cybister lewisianus.</title>
        <authorList>
            <person name="Hyun D.-W."/>
            <person name="Bae J.-W."/>
        </authorList>
    </citation>
    <scope>NUCLEOTIDE SEQUENCE [LARGE SCALE GENOMIC DNA]</scope>
    <source>
        <strain evidence="3 4">HDW19</strain>
    </source>
</reference>
<evidence type="ECO:0000313" key="4">
    <source>
        <dbReference type="Proteomes" id="UP000500741"/>
    </source>
</evidence>
<proteinExistence type="inferred from homology"/>
<dbReference type="NCBIfam" id="TIGR04092">
    <property type="entry name" value="LTA_DltD"/>
    <property type="match status" value="1"/>
</dbReference>
<dbReference type="PIRSF" id="PIRSF021438">
    <property type="entry name" value="DltD"/>
    <property type="match status" value="1"/>
</dbReference>
<comment type="pathway">
    <text evidence="1">Cell wall biogenesis; lipoteichoic acid biosynthesis.</text>
</comment>
<sequence length="417" mass="48463">MIRRVFNIFGPLVLAIFLIGGWIMLTPINPNKYSFKNEQKSATALTAEVFKNKTLKEQAFRDPKHKFIPFFGSSEWSRMDALHPAVLAEKYNRSYRPFLLGQRGAQSLTHFLGMQQIKGAIYQKKAVYVISPQWFTKQGASPLAIKHYISKAQVLTWLLSAKNSHSDKYLAQRLMAMNMNSEYSKYFNKIVDGRPLSTFDTNSIKLQLNILMHEDAFFAKMQTTDKYHTKIVPKLNELPNHYDEQKLNTIACELAKSKTNNNKFNIENNFYTHRILPKLSKLKNSQKHFDYTHSPEYGDLELALNQFAASKTDVLFVFPPVNKKWAAYSGLDLGMYQRAINKIRFQLKSQGFNNIADFSKDGQQKYFMEDTIHVGWKGWLAYDNQIKSFVTSPVHKNKYHINDYFFSKAWSNQNYSK</sequence>
<gene>
    <name evidence="3" type="primary">dltD</name>
    <name evidence="3" type="ORF">G7084_05165</name>
</gene>
<dbReference type="PANTHER" id="PTHR40039">
    <property type="entry name" value="PROTEIN DLTD"/>
    <property type="match status" value="1"/>
</dbReference>
<dbReference type="Proteomes" id="UP000500741">
    <property type="component" value="Chromosome"/>
</dbReference>
<name>A0A6G8B0L4_9LACO</name>
<dbReference type="EMBL" id="CP049888">
    <property type="protein sequence ID" value="QIL50755.1"/>
    <property type="molecule type" value="Genomic_DNA"/>
</dbReference>
<organism evidence="3 4">
    <name type="scientific">Weissella coleopterorum</name>
    <dbReference type="NCBI Taxonomy" id="2714949"/>
    <lineage>
        <taxon>Bacteria</taxon>
        <taxon>Bacillati</taxon>
        <taxon>Bacillota</taxon>
        <taxon>Bacilli</taxon>
        <taxon>Lactobacillales</taxon>
        <taxon>Lactobacillaceae</taxon>
        <taxon>Weissella</taxon>
    </lineage>
</organism>
<evidence type="ECO:0000256" key="1">
    <source>
        <dbReference type="PIRNR" id="PIRNR021438"/>
    </source>
</evidence>
<dbReference type="GO" id="GO:0005886">
    <property type="term" value="C:plasma membrane"/>
    <property type="evidence" value="ECO:0007669"/>
    <property type="project" value="UniProtKB-UniRule"/>
</dbReference>
<dbReference type="InterPro" id="IPR023896">
    <property type="entry name" value="LTA_DltD"/>
</dbReference>
<protein>
    <recommendedName>
        <fullName evidence="1">Protein DltD</fullName>
    </recommendedName>
</protein>
<comment type="similarity">
    <text evidence="1">Belongs to the DltD family.</text>
</comment>
<keyword evidence="4" id="KW-1185">Reference proteome</keyword>
<dbReference type="UniPathway" id="UPA00556"/>
<accession>A0A6G8B0L4</accession>